<name>A0AAV2BCU5_9ARAC</name>
<gene>
    <name evidence="1" type="ORF">LARSCL_LOCUS18447</name>
</gene>
<evidence type="ECO:0000313" key="1">
    <source>
        <dbReference type="EMBL" id="CAL1293862.1"/>
    </source>
</evidence>
<dbReference type="AlphaFoldDB" id="A0AAV2BCU5"/>
<sequence>MDLSFPYSLKHIALVKMAISLCNNSEIKTLIQQERTEGMLLFTSFAHQHEMFEKFMTFLSNILLPPFLKNKIVCLIMPLTYEFDYWSAEHFFLNKDMNIDLQCYLQWRSSGMINWKKTAESLVQNQKLDINKRFLLSCLYCLKDNVCSIWNEMSAVQKEKNIQNRQFSIVEHWVKWLKHGIEINWSLILRNYIASNHPFFHETPLSLSCFAKELTPIERQEYFRHHIRNNAVCKDDLLEYMFQIEPNERLNIFREHAYHIIFLHLEWPYQEQFMYMINSMWGYLRENEFLYLFLYLTSKQQMRWDFDYSKLVQEFWQKSPPHFKEFVRNTLGLRP</sequence>
<proteinExistence type="predicted"/>
<evidence type="ECO:0000313" key="2">
    <source>
        <dbReference type="Proteomes" id="UP001497382"/>
    </source>
</evidence>
<keyword evidence="2" id="KW-1185">Reference proteome</keyword>
<organism evidence="1 2">
    <name type="scientific">Larinioides sclopetarius</name>
    <dbReference type="NCBI Taxonomy" id="280406"/>
    <lineage>
        <taxon>Eukaryota</taxon>
        <taxon>Metazoa</taxon>
        <taxon>Ecdysozoa</taxon>
        <taxon>Arthropoda</taxon>
        <taxon>Chelicerata</taxon>
        <taxon>Arachnida</taxon>
        <taxon>Araneae</taxon>
        <taxon>Araneomorphae</taxon>
        <taxon>Entelegynae</taxon>
        <taxon>Araneoidea</taxon>
        <taxon>Araneidae</taxon>
        <taxon>Larinioides</taxon>
    </lineage>
</organism>
<comment type="caution">
    <text evidence="1">The sequence shown here is derived from an EMBL/GenBank/DDBJ whole genome shotgun (WGS) entry which is preliminary data.</text>
</comment>
<dbReference type="EMBL" id="CAXIEN010000336">
    <property type="protein sequence ID" value="CAL1293862.1"/>
    <property type="molecule type" value="Genomic_DNA"/>
</dbReference>
<protein>
    <submittedName>
        <fullName evidence="1">Uncharacterized protein</fullName>
    </submittedName>
</protein>
<reference evidence="1 2" key="1">
    <citation type="submission" date="2024-04" db="EMBL/GenBank/DDBJ databases">
        <authorList>
            <person name="Rising A."/>
            <person name="Reimegard J."/>
            <person name="Sonavane S."/>
            <person name="Akerstrom W."/>
            <person name="Nylinder S."/>
            <person name="Hedman E."/>
            <person name="Kallberg Y."/>
        </authorList>
    </citation>
    <scope>NUCLEOTIDE SEQUENCE [LARGE SCALE GENOMIC DNA]</scope>
</reference>
<dbReference type="Proteomes" id="UP001497382">
    <property type="component" value="Unassembled WGS sequence"/>
</dbReference>
<accession>A0AAV2BCU5</accession>